<dbReference type="GO" id="GO:0034475">
    <property type="term" value="P:U4 snRNA 3'-end processing"/>
    <property type="evidence" value="ECO:0007669"/>
    <property type="project" value="TreeGrafter"/>
</dbReference>
<reference evidence="10" key="2">
    <citation type="journal article" date="2022" name="Proc. Natl. Acad. Sci. U.S.A.">
        <title>Diploid-dominant life cycles characterize the early evolution of Fungi.</title>
        <authorList>
            <person name="Amses K.R."/>
            <person name="Simmons D.R."/>
            <person name="Longcore J.E."/>
            <person name="Mondo S.J."/>
            <person name="Seto K."/>
            <person name="Jeronimo G.H."/>
            <person name="Bonds A.E."/>
            <person name="Quandt C.A."/>
            <person name="Davis W.J."/>
            <person name="Chang Y."/>
            <person name="Federici B.A."/>
            <person name="Kuo A."/>
            <person name="LaButti K."/>
            <person name="Pangilinan J."/>
            <person name="Andreopoulos W."/>
            <person name="Tritt A."/>
            <person name="Riley R."/>
            <person name="Hundley H."/>
            <person name="Johnson J."/>
            <person name="Lipzen A."/>
            <person name="Barry K."/>
            <person name="Lang B.F."/>
            <person name="Cuomo C.A."/>
            <person name="Buchler N.E."/>
            <person name="Grigoriev I.V."/>
            <person name="Spatafora J.W."/>
            <person name="Stajich J.E."/>
            <person name="James T.Y."/>
        </authorList>
    </citation>
    <scope>NUCLEOTIDE SEQUENCE</scope>
    <source>
        <strain evidence="10">AG</strain>
    </source>
</reference>
<dbReference type="Pfam" id="PF03725">
    <property type="entry name" value="RNase_PH_C"/>
    <property type="match status" value="1"/>
</dbReference>
<dbReference type="InterPro" id="IPR001247">
    <property type="entry name" value="ExoRNase_PH_dom1"/>
</dbReference>
<dbReference type="Proteomes" id="UP001206595">
    <property type="component" value="Unassembled WGS sequence"/>
</dbReference>
<dbReference type="InterPro" id="IPR027408">
    <property type="entry name" value="PNPase/RNase_PH_dom_sf"/>
</dbReference>
<evidence type="ECO:0000256" key="3">
    <source>
        <dbReference type="ARBA" id="ARBA00006678"/>
    </source>
</evidence>
<dbReference type="GO" id="GO:0071028">
    <property type="term" value="P:nuclear mRNA surveillance"/>
    <property type="evidence" value="ECO:0007669"/>
    <property type="project" value="TreeGrafter"/>
</dbReference>
<evidence type="ECO:0000256" key="4">
    <source>
        <dbReference type="ARBA" id="ARBA00022490"/>
    </source>
</evidence>
<keyword evidence="4" id="KW-0963">Cytoplasm</keyword>
<dbReference type="GO" id="GO:0005730">
    <property type="term" value="C:nucleolus"/>
    <property type="evidence" value="ECO:0007669"/>
    <property type="project" value="UniProtKB-SubCell"/>
</dbReference>
<dbReference type="EMBL" id="MU620893">
    <property type="protein sequence ID" value="KAI8584425.1"/>
    <property type="molecule type" value="Genomic_DNA"/>
</dbReference>
<comment type="caution">
    <text evidence="10">The sequence shown here is derived from an EMBL/GenBank/DDBJ whole genome shotgun (WGS) entry which is preliminary data.</text>
</comment>
<dbReference type="FunFam" id="3.30.230.70:FF:000004">
    <property type="entry name" value="Exosome complex component Rrp41"/>
    <property type="match status" value="1"/>
</dbReference>
<dbReference type="GO" id="GO:0000177">
    <property type="term" value="C:cytoplasmic exosome (RNase complex)"/>
    <property type="evidence" value="ECO:0007669"/>
    <property type="project" value="TreeGrafter"/>
</dbReference>
<evidence type="ECO:0000256" key="1">
    <source>
        <dbReference type="ARBA" id="ARBA00004496"/>
    </source>
</evidence>
<proteinExistence type="inferred from homology"/>
<dbReference type="Pfam" id="PF01138">
    <property type="entry name" value="RNase_PH"/>
    <property type="match status" value="1"/>
</dbReference>
<name>A0AAD5EL80_UMBRA</name>
<keyword evidence="11" id="KW-1185">Reference proteome</keyword>
<evidence type="ECO:0000313" key="10">
    <source>
        <dbReference type="EMBL" id="KAI8584425.1"/>
    </source>
</evidence>
<dbReference type="AlphaFoldDB" id="A0AAD5EL80"/>
<dbReference type="RefSeq" id="XP_051449429.1">
    <property type="nucleotide sequence ID" value="XM_051592773.1"/>
</dbReference>
<dbReference type="GeneID" id="75918115"/>
<feature type="domain" description="Exoribonuclease phosphorolytic" evidence="8">
    <location>
        <begin position="21"/>
        <end position="141"/>
    </location>
</feature>
<dbReference type="SUPFAM" id="SSF55666">
    <property type="entry name" value="Ribonuclease PH domain 2-like"/>
    <property type="match status" value="1"/>
</dbReference>
<comment type="subcellular location">
    <subcellularLocation>
        <location evidence="1">Cytoplasm</location>
    </subcellularLocation>
    <subcellularLocation>
        <location evidence="2">Nucleus</location>
        <location evidence="2">Nucleolus</location>
    </subcellularLocation>
</comment>
<evidence type="ECO:0000313" key="11">
    <source>
        <dbReference type="Proteomes" id="UP001206595"/>
    </source>
</evidence>
<dbReference type="Gene3D" id="3.30.230.70">
    <property type="entry name" value="GHMP Kinase, N-terminal domain"/>
    <property type="match status" value="1"/>
</dbReference>
<dbReference type="GO" id="GO:0000176">
    <property type="term" value="C:nuclear exosome (RNase complex)"/>
    <property type="evidence" value="ECO:0007669"/>
    <property type="project" value="UniProtKB-ARBA"/>
</dbReference>
<dbReference type="GO" id="GO:0003723">
    <property type="term" value="F:RNA binding"/>
    <property type="evidence" value="ECO:0007669"/>
    <property type="project" value="TreeGrafter"/>
</dbReference>
<accession>A0AAD5EL80</accession>
<evidence type="ECO:0000256" key="6">
    <source>
        <dbReference type="ARBA" id="ARBA00063066"/>
    </source>
</evidence>
<evidence type="ECO:0000259" key="9">
    <source>
        <dbReference type="Pfam" id="PF03725"/>
    </source>
</evidence>
<organism evidence="10 11">
    <name type="scientific">Umbelopsis ramanniana AG</name>
    <dbReference type="NCBI Taxonomy" id="1314678"/>
    <lineage>
        <taxon>Eukaryota</taxon>
        <taxon>Fungi</taxon>
        <taxon>Fungi incertae sedis</taxon>
        <taxon>Mucoromycota</taxon>
        <taxon>Mucoromycotina</taxon>
        <taxon>Umbelopsidomycetes</taxon>
        <taxon>Umbelopsidales</taxon>
        <taxon>Umbelopsidaceae</taxon>
        <taxon>Umbelopsis</taxon>
    </lineage>
</organism>
<dbReference type="InterPro" id="IPR036345">
    <property type="entry name" value="ExoRNase_PH_dom2_sf"/>
</dbReference>
<evidence type="ECO:0000256" key="7">
    <source>
        <dbReference type="ARBA" id="ARBA00077929"/>
    </source>
</evidence>
<evidence type="ECO:0000256" key="2">
    <source>
        <dbReference type="ARBA" id="ARBA00004604"/>
    </source>
</evidence>
<dbReference type="InterPro" id="IPR020568">
    <property type="entry name" value="Ribosomal_Su5_D2-typ_SF"/>
</dbReference>
<evidence type="ECO:0000259" key="8">
    <source>
        <dbReference type="Pfam" id="PF01138"/>
    </source>
</evidence>
<dbReference type="GO" id="GO:0071051">
    <property type="term" value="P:poly(A)-dependent snoRNA 3'-end processing"/>
    <property type="evidence" value="ECO:0007669"/>
    <property type="project" value="TreeGrafter"/>
</dbReference>
<comment type="subunit">
    <text evidence="6">Component of the RNA exosome complex. Specifically part of the catalytically inactive RNA exosome core complex (Exo-9) which may associate with the catalytic subunits RRP6 and DIS3 in cytoplasmic- and nuclear-specific RNA exosome complex forms. Exo-9 is formed by a hexameric base ring of RNase PH domain-containing subunits and a cap ring consisting of CSL4, RRP4 and RRP40.</text>
</comment>
<comment type="similarity">
    <text evidence="3">Belongs to the RNase PH family.</text>
</comment>
<dbReference type="SUPFAM" id="SSF54211">
    <property type="entry name" value="Ribosomal protein S5 domain 2-like"/>
    <property type="match status" value="1"/>
</dbReference>
<sequence>MSRLELLTPEGLRVDGRRPNELRKIIAKTSVLAQADGSAYIEQGNTKVLAAVYGPQEVRHRMQILHDRAIINVEFNVAPFSTSERKKRSKNDKYDNGIKLQTSQFPRSQIDIYLQVLQHDGGTLQACINAATMALIDAGIPMIDYVCASTAGCIDKQPVLDLNYLEESSDSPELTVAILPRTGKVNLMSMESRLHVDMLESVASLATEGCEQIHTILDAVVRDTTQHLKDSLMQ</sequence>
<evidence type="ECO:0000256" key="5">
    <source>
        <dbReference type="ARBA" id="ARBA00022835"/>
    </source>
</evidence>
<dbReference type="InterPro" id="IPR015847">
    <property type="entry name" value="ExoRNase_PH_dom2"/>
</dbReference>
<dbReference type="PANTHER" id="PTHR11953:SF0">
    <property type="entry name" value="EXOSOME COMPLEX COMPONENT RRP41"/>
    <property type="match status" value="1"/>
</dbReference>
<keyword evidence="5" id="KW-0271">Exosome</keyword>
<dbReference type="GO" id="GO:0016075">
    <property type="term" value="P:rRNA catabolic process"/>
    <property type="evidence" value="ECO:0007669"/>
    <property type="project" value="TreeGrafter"/>
</dbReference>
<reference evidence="10" key="1">
    <citation type="submission" date="2021-06" db="EMBL/GenBank/DDBJ databases">
        <authorList>
            <consortium name="DOE Joint Genome Institute"/>
            <person name="Mondo S.J."/>
            <person name="Amses K.R."/>
            <person name="Simmons D.R."/>
            <person name="Longcore J.E."/>
            <person name="Seto K."/>
            <person name="Alves G.H."/>
            <person name="Bonds A.E."/>
            <person name="Quandt C.A."/>
            <person name="Davis W.J."/>
            <person name="Chang Y."/>
            <person name="Letcher P.M."/>
            <person name="Powell M.J."/>
            <person name="Kuo A."/>
            <person name="Labutti K."/>
            <person name="Pangilinan J."/>
            <person name="Andreopoulos W."/>
            <person name="Tritt A."/>
            <person name="Riley R."/>
            <person name="Hundley H."/>
            <person name="Johnson J."/>
            <person name="Lipzen A."/>
            <person name="Barry K."/>
            <person name="Berbee M.L."/>
            <person name="Buchler N.E."/>
            <person name="Grigoriev I.V."/>
            <person name="Spatafora J.W."/>
            <person name="Stajich J.E."/>
            <person name="James T.Y."/>
        </authorList>
    </citation>
    <scope>NUCLEOTIDE SEQUENCE</scope>
    <source>
        <strain evidence="10">AG</strain>
    </source>
</reference>
<dbReference type="CDD" id="cd11370">
    <property type="entry name" value="RNase_PH_RRP41"/>
    <property type="match status" value="1"/>
</dbReference>
<feature type="domain" description="Exoribonuclease phosphorolytic" evidence="9">
    <location>
        <begin position="144"/>
        <end position="208"/>
    </location>
</feature>
<dbReference type="PANTHER" id="PTHR11953">
    <property type="entry name" value="EXOSOME COMPLEX COMPONENT"/>
    <property type="match status" value="1"/>
</dbReference>
<protein>
    <recommendedName>
        <fullName evidence="7">Ribosomal RNA-processing protein 41</fullName>
    </recommendedName>
</protein>
<gene>
    <name evidence="10" type="ORF">K450DRAFT_264413</name>
</gene>
<dbReference type="InterPro" id="IPR050080">
    <property type="entry name" value="RNase_PH"/>
</dbReference>